<proteinExistence type="predicted"/>
<dbReference type="PANTHER" id="PTHR13510:SF44">
    <property type="entry name" value="RABENOSYN-5"/>
    <property type="match status" value="1"/>
</dbReference>
<reference evidence="8 9" key="1">
    <citation type="submission" date="2019-03" db="EMBL/GenBank/DDBJ databases">
        <authorList>
            <person name="Gaulin E."/>
            <person name="Dumas B."/>
        </authorList>
    </citation>
    <scope>NUCLEOTIDE SEQUENCE [LARGE SCALE GENOMIC DNA]</scope>
    <source>
        <strain evidence="8">CBS 568.67</strain>
    </source>
</reference>
<dbReference type="Proteomes" id="UP000332933">
    <property type="component" value="Unassembled WGS sequence"/>
</dbReference>
<evidence type="ECO:0000256" key="2">
    <source>
        <dbReference type="ARBA" id="ARBA00022771"/>
    </source>
</evidence>
<evidence type="ECO:0000256" key="4">
    <source>
        <dbReference type="PROSITE-ProRule" id="PRU00091"/>
    </source>
</evidence>
<evidence type="ECO:0000256" key="5">
    <source>
        <dbReference type="SAM" id="MobiDB-lite"/>
    </source>
</evidence>
<dbReference type="CDD" id="cd00065">
    <property type="entry name" value="FYVE_like_SF"/>
    <property type="match status" value="1"/>
</dbReference>
<dbReference type="EMBL" id="VJMH01005111">
    <property type="protein sequence ID" value="KAF0700808.1"/>
    <property type="molecule type" value="Genomic_DNA"/>
</dbReference>
<dbReference type="Gene3D" id="3.30.40.10">
    <property type="entry name" value="Zinc/RING finger domain, C3HC4 (zinc finger)"/>
    <property type="match status" value="1"/>
</dbReference>
<feature type="region of interest" description="Disordered" evidence="5">
    <location>
        <begin position="367"/>
        <end position="386"/>
    </location>
</feature>
<name>A0A485KKY1_9STRA</name>
<feature type="region of interest" description="Disordered" evidence="5">
    <location>
        <begin position="332"/>
        <end position="358"/>
    </location>
</feature>
<dbReference type="SMART" id="SM00064">
    <property type="entry name" value="FYVE"/>
    <property type="match status" value="1"/>
</dbReference>
<keyword evidence="1" id="KW-0479">Metal-binding</keyword>
<dbReference type="InterPro" id="IPR023393">
    <property type="entry name" value="START-like_dom_sf"/>
</dbReference>
<sequence length="419" mass="46358">MKLPLPPNFFDCPPLAPQMASQLHEQAHATAMEVVDKALVKPSSTTAWSLMSSYTNGLKIYRAKDSRETSPHVKLCVGVAEVAGTIDEVVELFRNDTTERAKAYVARFGKGLLDSANLYTLAEPTADQPHDSVAINWTAFQSPVKNVVLPRDCCYLEGQFEFHDASGRRGWVRSVKSTNLTCCPDMQQSHGLVRMHQLGAGHVFLESKRPGYLRIAYVVHSAFNVGGFVHGAAADWAIEKAIKRRCASLLDLDGFLRENRLAKGKFLFGDQLVPKDSRHACALCNRRFGLFVSRSNCFKCGEVFCSDCNNAWVIPIVDIPTRIDACKKCAMKHPTTKPRPASAMSTRSKGTTSSFLSGSMIKRTPSLTRSLATSPESPSSLSDHQSTNERWIQEFLLDKSIVDLEVEKSLVDEADQLDE</sequence>
<dbReference type="InterPro" id="IPR017455">
    <property type="entry name" value="Znf_FYVE-rel"/>
</dbReference>
<accession>A0A485KKY1</accession>
<dbReference type="Gene3D" id="3.30.530.20">
    <property type="match status" value="1"/>
</dbReference>
<evidence type="ECO:0000256" key="3">
    <source>
        <dbReference type="ARBA" id="ARBA00022833"/>
    </source>
</evidence>
<feature type="compositionally biased region" description="Polar residues" evidence="5">
    <location>
        <begin position="343"/>
        <end position="357"/>
    </location>
</feature>
<dbReference type="SUPFAM" id="SSF57903">
    <property type="entry name" value="FYVE/PHD zinc finger"/>
    <property type="match status" value="1"/>
</dbReference>
<dbReference type="OrthoDB" id="71074at2759"/>
<dbReference type="InterPro" id="IPR052727">
    <property type="entry name" value="Rab4/Rab5_effector"/>
</dbReference>
<dbReference type="PROSITE" id="PS50178">
    <property type="entry name" value="ZF_FYVE"/>
    <property type="match status" value="1"/>
</dbReference>
<dbReference type="InterPro" id="IPR000306">
    <property type="entry name" value="Znf_FYVE"/>
</dbReference>
<evidence type="ECO:0000313" key="9">
    <source>
        <dbReference type="Proteomes" id="UP000332933"/>
    </source>
</evidence>
<dbReference type="InterPro" id="IPR013083">
    <property type="entry name" value="Znf_RING/FYVE/PHD"/>
</dbReference>
<keyword evidence="2 4" id="KW-0863">Zinc-finger</keyword>
<dbReference type="GO" id="GO:0008270">
    <property type="term" value="F:zinc ion binding"/>
    <property type="evidence" value="ECO:0007669"/>
    <property type="project" value="UniProtKB-KW"/>
</dbReference>
<protein>
    <submittedName>
        <fullName evidence="8">Aste57867_8659 protein</fullName>
    </submittedName>
</protein>
<reference evidence="7" key="2">
    <citation type="submission" date="2019-06" db="EMBL/GenBank/DDBJ databases">
        <title>Genomics analysis of Aphanomyces spp. identifies a new class of oomycete effector associated with host adaptation.</title>
        <authorList>
            <person name="Gaulin E."/>
        </authorList>
    </citation>
    <scope>NUCLEOTIDE SEQUENCE</scope>
    <source>
        <strain evidence="7">CBS 578.67</strain>
    </source>
</reference>
<evidence type="ECO:0000256" key="1">
    <source>
        <dbReference type="ARBA" id="ARBA00022723"/>
    </source>
</evidence>
<keyword evidence="3" id="KW-0862">Zinc</keyword>
<gene>
    <name evidence="8" type="primary">Aste57867_8659</name>
    <name evidence="7" type="ORF">As57867_008625</name>
    <name evidence="8" type="ORF">ASTE57867_8659</name>
</gene>
<dbReference type="PANTHER" id="PTHR13510">
    <property type="entry name" value="FYVE-FINGER-CONTAINING RAB5 EFFECTOR PROTEIN RABENOSYN-5-RELATED"/>
    <property type="match status" value="1"/>
</dbReference>
<keyword evidence="9" id="KW-1185">Reference proteome</keyword>
<evidence type="ECO:0000313" key="7">
    <source>
        <dbReference type="EMBL" id="KAF0700808.1"/>
    </source>
</evidence>
<dbReference type="EMBL" id="CAADRA010005132">
    <property type="protein sequence ID" value="VFT85545.1"/>
    <property type="molecule type" value="Genomic_DNA"/>
</dbReference>
<dbReference type="Pfam" id="PF01363">
    <property type="entry name" value="FYVE"/>
    <property type="match status" value="1"/>
</dbReference>
<dbReference type="InterPro" id="IPR011011">
    <property type="entry name" value="Znf_FYVE_PHD"/>
</dbReference>
<dbReference type="SUPFAM" id="SSF55961">
    <property type="entry name" value="Bet v1-like"/>
    <property type="match status" value="1"/>
</dbReference>
<evidence type="ECO:0000259" key="6">
    <source>
        <dbReference type="PROSITE" id="PS50178"/>
    </source>
</evidence>
<evidence type="ECO:0000313" key="8">
    <source>
        <dbReference type="EMBL" id="VFT85545.1"/>
    </source>
</evidence>
<dbReference type="AlphaFoldDB" id="A0A485KKY1"/>
<organism evidence="8 9">
    <name type="scientific">Aphanomyces stellatus</name>
    <dbReference type="NCBI Taxonomy" id="120398"/>
    <lineage>
        <taxon>Eukaryota</taxon>
        <taxon>Sar</taxon>
        <taxon>Stramenopiles</taxon>
        <taxon>Oomycota</taxon>
        <taxon>Saprolegniomycetes</taxon>
        <taxon>Saprolegniales</taxon>
        <taxon>Verrucalvaceae</taxon>
        <taxon>Aphanomyces</taxon>
    </lineage>
</organism>
<feature type="domain" description="FYVE-type" evidence="6">
    <location>
        <begin position="275"/>
        <end position="334"/>
    </location>
</feature>